<dbReference type="Gene3D" id="1.10.287.70">
    <property type="match status" value="1"/>
</dbReference>
<dbReference type="GO" id="GO:0034220">
    <property type="term" value="P:monoatomic ion transmembrane transport"/>
    <property type="evidence" value="ECO:0007669"/>
    <property type="project" value="UniProtKB-KW"/>
</dbReference>
<dbReference type="InterPro" id="IPR013099">
    <property type="entry name" value="K_chnl_dom"/>
</dbReference>
<keyword evidence="3" id="KW-0813">Transport</keyword>
<dbReference type="Proteomes" id="UP001232536">
    <property type="component" value="Unassembled WGS sequence"/>
</dbReference>
<keyword evidence="1" id="KW-1133">Transmembrane helix</keyword>
<keyword evidence="3" id="KW-0407">Ion channel</keyword>
<dbReference type="SUPFAM" id="SSF81324">
    <property type="entry name" value="Voltage-gated potassium channels"/>
    <property type="match status" value="1"/>
</dbReference>
<evidence type="ECO:0000313" key="4">
    <source>
        <dbReference type="Proteomes" id="UP001232536"/>
    </source>
</evidence>
<feature type="domain" description="Potassium channel" evidence="2">
    <location>
        <begin position="22"/>
        <end position="95"/>
    </location>
</feature>
<feature type="transmembrane region" description="Helical" evidence="1">
    <location>
        <begin position="12"/>
        <end position="34"/>
    </location>
</feature>
<reference evidence="3 4" key="1">
    <citation type="submission" date="2023-07" db="EMBL/GenBank/DDBJ databases">
        <title>Description of novel actinomycetes strains, isolated from tidal flat sediment.</title>
        <authorList>
            <person name="Lu C."/>
        </authorList>
    </citation>
    <scope>NUCLEOTIDE SEQUENCE [LARGE SCALE GENOMIC DNA]</scope>
    <source>
        <strain evidence="3 4">SYSU T00b441</strain>
    </source>
</reference>
<sequence length="171" mass="17661">MRVRVPQLRRAAVWPAVLVSAVVVVVSGGAVAAIETDTVESFWRGLWWSISLVTTVGFLGSPPRTGAGAALSVVLMVVGFVLLAMVSAALASLFVRQDEQPRQAAEREVDRAVLEALASVEARLSVIEARLDDAGGLDGENLEARSGTLDARLEAGAGADGAADQVGAGPD</sequence>
<name>A0ABT9D887_9CELL</name>
<protein>
    <submittedName>
        <fullName evidence="3">Potassium channel family protein</fullName>
    </submittedName>
</protein>
<evidence type="ECO:0000256" key="1">
    <source>
        <dbReference type="SAM" id="Phobius"/>
    </source>
</evidence>
<keyword evidence="4" id="KW-1185">Reference proteome</keyword>
<comment type="caution">
    <text evidence="3">The sequence shown here is derived from an EMBL/GenBank/DDBJ whole genome shotgun (WGS) entry which is preliminary data.</text>
</comment>
<accession>A0ABT9D887</accession>
<keyword evidence="1" id="KW-0472">Membrane</keyword>
<dbReference type="Pfam" id="PF07885">
    <property type="entry name" value="Ion_trans_2"/>
    <property type="match status" value="1"/>
</dbReference>
<feature type="transmembrane region" description="Helical" evidence="1">
    <location>
        <begin position="69"/>
        <end position="95"/>
    </location>
</feature>
<keyword evidence="3" id="KW-0406">Ion transport</keyword>
<dbReference type="RefSeq" id="WP_304600016.1">
    <property type="nucleotide sequence ID" value="NZ_JAUQYP010000001.1"/>
</dbReference>
<organism evidence="3 4">
    <name type="scientific">Actinotalea lenta</name>
    <dbReference type="NCBI Taxonomy" id="3064654"/>
    <lineage>
        <taxon>Bacteria</taxon>
        <taxon>Bacillati</taxon>
        <taxon>Actinomycetota</taxon>
        <taxon>Actinomycetes</taxon>
        <taxon>Micrococcales</taxon>
        <taxon>Cellulomonadaceae</taxon>
        <taxon>Actinotalea</taxon>
    </lineage>
</organism>
<proteinExistence type="predicted"/>
<evidence type="ECO:0000259" key="2">
    <source>
        <dbReference type="Pfam" id="PF07885"/>
    </source>
</evidence>
<dbReference type="EMBL" id="JAUQYP010000001">
    <property type="protein sequence ID" value="MDO8106343.1"/>
    <property type="molecule type" value="Genomic_DNA"/>
</dbReference>
<evidence type="ECO:0000313" key="3">
    <source>
        <dbReference type="EMBL" id="MDO8106343.1"/>
    </source>
</evidence>
<keyword evidence="1" id="KW-0812">Transmembrane</keyword>
<gene>
    <name evidence="3" type="ORF">Q6348_03935</name>
</gene>